<dbReference type="SUPFAM" id="SSF56762">
    <property type="entry name" value="HydB/Nqo4-like"/>
    <property type="match status" value="1"/>
</dbReference>
<dbReference type="PANTHER" id="PTHR11993:SF10">
    <property type="entry name" value="NADH DEHYDROGENASE [UBIQUINONE] IRON-SULFUR PROTEIN 2, MITOCHONDRIAL"/>
    <property type="match status" value="1"/>
</dbReference>
<dbReference type="EMBL" id="VYZT01039133">
    <property type="protein sequence ID" value="NXS33577.1"/>
    <property type="molecule type" value="Genomic_DNA"/>
</dbReference>
<dbReference type="PANTHER" id="PTHR11993">
    <property type="entry name" value="NADH-UBIQUINONE OXIDOREDUCTASE 49 KDA SUBUNIT"/>
    <property type="match status" value="1"/>
</dbReference>
<reference evidence="9 10" key="1">
    <citation type="submission" date="2019-09" db="EMBL/GenBank/DDBJ databases">
        <title>Bird 10,000 Genomes (B10K) Project - Family phase.</title>
        <authorList>
            <person name="Zhang G."/>
        </authorList>
    </citation>
    <scope>NUCLEOTIDE SEQUENCE [LARGE SCALE GENOMIC DNA]</scope>
    <source>
        <strain evidence="9">B10K-DU-002-71</strain>
        <tissue evidence="9">Muscle</tissue>
    </source>
</reference>
<keyword evidence="4" id="KW-0408">Iron</keyword>
<keyword evidence="10" id="KW-1185">Reference proteome</keyword>
<protein>
    <recommendedName>
        <fullName evidence="3">NADH dehydrogenase [ubiquinone] iron-sulfur protein 2, mitochondrial</fullName>
    </recommendedName>
    <alternativeName>
        <fullName evidence="5">Complex I-49kD</fullName>
    </alternativeName>
    <alternativeName>
        <fullName evidence="6">NADH-ubiquinone oxidoreductase 49 kDa subunit</fullName>
    </alternativeName>
</protein>
<dbReference type="InterPro" id="IPR001135">
    <property type="entry name" value="NADH_Q_OxRdtase_suD"/>
</dbReference>
<evidence type="ECO:0000256" key="6">
    <source>
        <dbReference type="ARBA" id="ARBA00031562"/>
    </source>
</evidence>
<comment type="caution">
    <text evidence="9">The sequence shown here is derived from an EMBL/GenBank/DDBJ whole genome shotgun (WGS) entry which is preliminary data.</text>
</comment>
<evidence type="ECO:0000313" key="9">
    <source>
        <dbReference type="EMBL" id="NXS33577.1"/>
    </source>
</evidence>
<dbReference type="Gene3D" id="1.10.645.10">
    <property type="entry name" value="Cytochrome-c3 Hydrogenase, chain B"/>
    <property type="match status" value="1"/>
</dbReference>
<evidence type="ECO:0000259" key="8">
    <source>
        <dbReference type="Pfam" id="PF00346"/>
    </source>
</evidence>
<keyword evidence="4" id="KW-0411">Iron-sulfur</keyword>
<dbReference type="GO" id="GO:0006120">
    <property type="term" value="P:mitochondrial electron transport, NADH to ubiquinone"/>
    <property type="evidence" value="ECO:0007669"/>
    <property type="project" value="TreeGrafter"/>
</dbReference>
<keyword evidence="4" id="KW-0004">4Fe-4S</keyword>
<feature type="non-terminal residue" evidence="9">
    <location>
        <position position="87"/>
    </location>
</feature>
<dbReference type="InterPro" id="IPR022885">
    <property type="entry name" value="NDH1_su_D/H"/>
</dbReference>
<dbReference type="Proteomes" id="UP000583496">
    <property type="component" value="Unassembled WGS sequence"/>
</dbReference>
<organism evidence="9 10">
    <name type="scientific">Pomatostomus ruficeps</name>
    <name type="common">Chestnut-crowned babbler</name>
    <dbReference type="NCBI Taxonomy" id="9176"/>
    <lineage>
        <taxon>Eukaryota</taxon>
        <taxon>Metazoa</taxon>
        <taxon>Chordata</taxon>
        <taxon>Craniata</taxon>
        <taxon>Vertebrata</taxon>
        <taxon>Euteleostomi</taxon>
        <taxon>Archelosauria</taxon>
        <taxon>Archosauria</taxon>
        <taxon>Dinosauria</taxon>
        <taxon>Saurischia</taxon>
        <taxon>Theropoda</taxon>
        <taxon>Coelurosauria</taxon>
        <taxon>Aves</taxon>
        <taxon>Neognathae</taxon>
        <taxon>Neoaves</taxon>
        <taxon>Telluraves</taxon>
        <taxon>Australaves</taxon>
        <taxon>Passeriformes</taxon>
        <taxon>Sylvioidea</taxon>
        <taxon>Timaliidae</taxon>
        <taxon>Pomatostomus</taxon>
    </lineage>
</organism>
<dbReference type="Pfam" id="PF00346">
    <property type="entry name" value="Complex1_49kDa"/>
    <property type="match status" value="1"/>
</dbReference>
<dbReference type="InterPro" id="IPR029014">
    <property type="entry name" value="NiFe-Hase_large"/>
</dbReference>
<comment type="similarity">
    <text evidence="2">Belongs to the complex I 49 kDa subunit family.</text>
</comment>
<evidence type="ECO:0000256" key="1">
    <source>
        <dbReference type="ARBA" id="ARBA00001966"/>
    </source>
</evidence>
<dbReference type="OrthoDB" id="1009at2759"/>
<dbReference type="GO" id="GO:0051287">
    <property type="term" value="F:NAD binding"/>
    <property type="evidence" value="ECO:0007669"/>
    <property type="project" value="InterPro"/>
</dbReference>
<gene>
    <name evidence="9" type="primary">Ndufs2</name>
    <name evidence="9" type="ORF">POSRUF_R06623</name>
</gene>
<evidence type="ECO:0000256" key="2">
    <source>
        <dbReference type="ARBA" id="ARBA00005769"/>
    </source>
</evidence>
<dbReference type="GO" id="GO:0048038">
    <property type="term" value="F:quinone binding"/>
    <property type="evidence" value="ECO:0007669"/>
    <property type="project" value="InterPro"/>
</dbReference>
<proteinExistence type="inferred from homology"/>
<feature type="domain" description="NADH-quinone oxidoreductase subunit D" evidence="8">
    <location>
        <begin position="2"/>
        <end position="87"/>
    </location>
</feature>
<keyword evidence="4" id="KW-0479">Metal-binding</keyword>
<evidence type="ECO:0000256" key="4">
    <source>
        <dbReference type="ARBA" id="ARBA00022485"/>
    </source>
</evidence>
<evidence type="ECO:0000256" key="5">
    <source>
        <dbReference type="ARBA" id="ARBA00030505"/>
    </source>
</evidence>
<evidence type="ECO:0000313" key="10">
    <source>
        <dbReference type="Proteomes" id="UP000583496"/>
    </source>
</evidence>
<feature type="non-terminal residue" evidence="9">
    <location>
        <position position="1"/>
    </location>
</feature>
<name>A0A7L2TJR2_POMRU</name>
<comment type="cofactor">
    <cofactor evidence="1">
        <name>[4Fe-4S] cluster</name>
        <dbReference type="ChEBI" id="CHEBI:49883"/>
    </cofactor>
</comment>
<evidence type="ECO:0000256" key="7">
    <source>
        <dbReference type="ARBA" id="ARBA00046697"/>
    </source>
</evidence>
<dbReference type="AlphaFoldDB" id="A0A7L2TJR2"/>
<dbReference type="GO" id="GO:0051539">
    <property type="term" value="F:4 iron, 4 sulfur cluster binding"/>
    <property type="evidence" value="ECO:0007669"/>
    <property type="project" value="UniProtKB-KW"/>
</dbReference>
<evidence type="ECO:0000256" key="3">
    <source>
        <dbReference type="ARBA" id="ARBA00020178"/>
    </source>
</evidence>
<sequence>QTSMESLIHHFKLYTEGYQVPPGATYTAIEAPKGEFGVYLVSDGSSRPDPVPSHVPMSLTLMSQGHMLADVVAIIGTQDIVFGEVDR</sequence>
<dbReference type="GO" id="GO:0016651">
    <property type="term" value="F:oxidoreductase activity, acting on NAD(P)H"/>
    <property type="evidence" value="ECO:0007669"/>
    <property type="project" value="InterPro"/>
</dbReference>
<comment type="subunit">
    <text evidence="7">Core subunit of respiratory chain NADH dehydrogenase (Complex I) which is composed of 45 different subunits. Component of the iron-sulfur (IP) fragment of the enzyme. Interacts with NDUFAF3. Interacts with NDUFAF7. Interacts with CERS2.</text>
</comment>
<dbReference type="GO" id="GO:0005739">
    <property type="term" value="C:mitochondrion"/>
    <property type="evidence" value="ECO:0007669"/>
    <property type="project" value="GOC"/>
</dbReference>
<accession>A0A7L2TJR2</accession>